<keyword evidence="3" id="KW-0472">Membrane</keyword>
<dbReference type="EMBL" id="FMAC01000010">
    <property type="protein sequence ID" value="SCB33966.1"/>
    <property type="molecule type" value="Genomic_DNA"/>
</dbReference>
<keyword evidence="2" id="KW-0813">Transport</keyword>
<evidence type="ECO:0000313" key="5">
    <source>
        <dbReference type="Proteomes" id="UP000186228"/>
    </source>
</evidence>
<keyword evidence="3" id="KW-1133">Transmembrane helix</keyword>
<evidence type="ECO:0000256" key="1">
    <source>
        <dbReference type="ARBA" id="ARBA00007783"/>
    </source>
</evidence>
<dbReference type="RefSeq" id="WP_244557958.1">
    <property type="nucleotide sequence ID" value="NZ_FMAC01000010.1"/>
</dbReference>
<dbReference type="PANTHER" id="PTHR30413">
    <property type="entry name" value="INNER MEMBRANE TRANSPORT PERMEASE"/>
    <property type="match status" value="1"/>
</dbReference>
<feature type="transmembrane region" description="Helical" evidence="3">
    <location>
        <begin position="32"/>
        <end position="55"/>
    </location>
</feature>
<evidence type="ECO:0000313" key="4">
    <source>
        <dbReference type="EMBL" id="SCB33966.1"/>
    </source>
</evidence>
<protein>
    <submittedName>
        <fullName evidence="4">Capsular polysaccharide transport system permease protein</fullName>
    </submittedName>
</protein>
<dbReference type="AlphaFoldDB" id="A0A1C3W1Z8"/>
<evidence type="ECO:0000256" key="3">
    <source>
        <dbReference type="SAM" id="Phobius"/>
    </source>
</evidence>
<dbReference type="Proteomes" id="UP000186228">
    <property type="component" value="Unassembled WGS sequence"/>
</dbReference>
<dbReference type="STRING" id="52131.GA0061100_11082"/>
<evidence type="ECO:0000256" key="2">
    <source>
        <dbReference type="ARBA" id="ARBA00022448"/>
    </source>
</evidence>
<feature type="transmembrane region" description="Helical" evidence="3">
    <location>
        <begin position="67"/>
        <end position="92"/>
    </location>
</feature>
<dbReference type="GO" id="GO:0140359">
    <property type="term" value="F:ABC-type transporter activity"/>
    <property type="evidence" value="ECO:0007669"/>
    <property type="project" value="InterPro"/>
</dbReference>
<comment type="similarity">
    <text evidence="1">Belongs to the ABC-2 integral membrane protein family.</text>
</comment>
<dbReference type="PANTHER" id="PTHR30413:SF10">
    <property type="entry name" value="CAPSULE POLYSACCHARIDE EXPORT INNER-MEMBRANE PROTEIN CTRC"/>
    <property type="match status" value="1"/>
</dbReference>
<dbReference type="GO" id="GO:0015920">
    <property type="term" value="P:lipopolysaccharide transport"/>
    <property type="evidence" value="ECO:0007669"/>
    <property type="project" value="TreeGrafter"/>
</dbReference>
<gene>
    <name evidence="4" type="ORF">GA0061100_11082</name>
</gene>
<feature type="transmembrane region" description="Helical" evidence="3">
    <location>
        <begin position="234"/>
        <end position="254"/>
    </location>
</feature>
<sequence>MRYSFINALVRKQQVMSAVILRDMRTRFFNHGLGFALVPLWPFVHIGVLIIIRTVTDRIAPYGDGTAVFYATGLVPTLMFSYVSRFMGLSLVMNKPMLAFPAVHIMDVMMGRACLELAGACITLFLMISILWLLGQNPFPIDINQAIFCYFSTMLLALGCGTLVGIASLVMPIMVTVYALIIIILYLSSGTLFVASNLPAGIGEALAFNPLLICVEWMRTAFYASYSDRLVDRFYVLAWGVSTLAAGLTIERVFRRQLLEA</sequence>
<name>A0A1C3W1Z8_9HYPH</name>
<dbReference type="GO" id="GO:0043190">
    <property type="term" value="C:ATP-binding cassette (ABC) transporter complex"/>
    <property type="evidence" value="ECO:0007669"/>
    <property type="project" value="InterPro"/>
</dbReference>
<feature type="transmembrane region" description="Helical" evidence="3">
    <location>
        <begin position="147"/>
        <end position="170"/>
    </location>
</feature>
<feature type="transmembrane region" description="Helical" evidence="3">
    <location>
        <begin position="113"/>
        <end position="135"/>
    </location>
</feature>
<organism evidence="4 5">
    <name type="scientific">Rhizobium hainanense</name>
    <dbReference type="NCBI Taxonomy" id="52131"/>
    <lineage>
        <taxon>Bacteria</taxon>
        <taxon>Pseudomonadati</taxon>
        <taxon>Pseudomonadota</taxon>
        <taxon>Alphaproteobacteria</taxon>
        <taxon>Hyphomicrobiales</taxon>
        <taxon>Rhizobiaceae</taxon>
        <taxon>Rhizobium/Agrobacterium group</taxon>
        <taxon>Rhizobium</taxon>
    </lineage>
</organism>
<dbReference type="PRINTS" id="PR00164">
    <property type="entry name" value="ABC2TRNSPORT"/>
</dbReference>
<reference evidence="5" key="1">
    <citation type="submission" date="2016-08" db="EMBL/GenBank/DDBJ databases">
        <authorList>
            <person name="Varghese N."/>
            <person name="Submissions Spin"/>
        </authorList>
    </citation>
    <scope>NUCLEOTIDE SEQUENCE [LARGE SCALE GENOMIC DNA]</scope>
    <source>
        <strain evidence="5">CCBAU 57015</strain>
    </source>
</reference>
<keyword evidence="5" id="KW-1185">Reference proteome</keyword>
<accession>A0A1C3W1Z8</accession>
<feature type="transmembrane region" description="Helical" evidence="3">
    <location>
        <begin position="177"/>
        <end position="196"/>
    </location>
</feature>
<dbReference type="InterPro" id="IPR000412">
    <property type="entry name" value="ABC_2_transport"/>
</dbReference>
<keyword evidence="3" id="KW-0812">Transmembrane</keyword>
<proteinExistence type="inferred from homology"/>